<sequence length="429" mass="47036">MNIVMMTNTYLPHVGGVARSVDAFTRAYRKRGHRVLVVAPVFPDTPEEEDDVVRLPAIQNFNGSDFSVMLPIPGYLDSVLDRFRPEIVHSHHPFLLGTTALRAASLHGCPVVFTHHTMYEQYTHYVPGDSPALRRFVIELSTSYANLCDRVFAPSESIAEVLKRRGVRVPVEALPTGVVLEQFSRGDGADWRRRLGIPQEAFVIGHVGRLAPEKNLVFLARAVARAMGGRRDVHFLVVGAGPSANEMRRVFDAAGLADRLYLPGVLSLPELADAYHAMDVFAFASLSETQGMVLAEAMAAALPVVAVDAPGVREVVTDAYNGYLLPTVDEAAFAAALCNVMALDRQQRMAWTEAVANTARRYSLERSVDAALRAYRVLEANQAARSPAAREPWYANIRRIKAEWELLKGVAQAAGAAAAGRDEHREDAL</sequence>
<evidence type="ECO:0000313" key="3">
    <source>
        <dbReference type="Proteomes" id="UP000003374"/>
    </source>
</evidence>
<accession>A4BLG7</accession>
<dbReference type="STRING" id="314278.NB231_15083"/>
<dbReference type="Gene3D" id="3.40.50.2000">
    <property type="entry name" value="Glycogen Phosphorylase B"/>
    <property type="match status" value="2"/>
</dbReference>
<name>A4BLG7_9GAMM</name>
<evidence type="ECO:0000259" key="1">
    <source>
        <dbReference type="Pfam" id="PF13439"/>
    </source>
</evidence>
<protein>
    <submittedName>
        <fullName evidence="2">Glycosyltransferase</fullName>
    </submittedName>
</protein>
<dbReference type="OrthoDB" id="9802525at2"/>
<comment type="caution">
    <text evidence="2">The sequence shown here is derived from an EMBL/GenBank/DDBJ whole genome shotgun (WGS) entry which is preliminary data.</text>
</comment>
<organism evidence="2 3">
    <name type="scientific">Nitrococcus mobilis Nb-231</name>
    <dbReference type="NCBI Taxonomy" id="314278"/>
    <lineage>
        <taxon>Bacteria</taxon>
        <taxon>Pseudomonadati</taxon>
        <taxon>Pseudomonadota</taxon>
        <taxon>Gammaproteobacteria</taxon>
        <taxon>Chromatiales</taxon>
        <taxon>Ectothiorhodospiraceae</taxon>
        <taxon>Nitrococcus</taxon>
    </lineage>
</organism>
<dbReference type="GO" id="GO:0016757">
    <property type="term" value="F:glycosyltransferase activity"/>
    <property type="evidence" value="ECO:0007669"/>
    <property type="project" value="TreeGrafter"/>
</dbReference>
<keyword evidence="3" id="KW-1185">Reference proteome</keyword>
<keyword evidence="2" id="KW-0808">Transferase</keyword>
<dbReference type="HOGENOM" id="CLU_009583_2_0_6"/>
<dbReference type="Pfam" id="PF13692">
    <property type="entry name" value="Glyco_trans_1_4"/>
    <property type="match status" value="1"/>
</dbReference>
<proteinExistence type="predicted"/>
<dbReference type="Proteomes" id="UP000003374">
    <property type="component" value="Unassembled WGS sequence"/>
</dbReference>
<dbReference type="EMBL" id="AAOF01000001">
    <property type="protein sequence ID" value="EAR23155.1"/>
    <property type="molecule type" value="Genomic_DNA"/>
</dbReference>
<dbReference type="InterPro" id="IPR028098">
    <property type="entry name" value="Glyco_trans_4-like_N"/>
</dbReference>
<dbReference type="InterPro" id="IPR050194">
    <property type="entry name" value="Glycosyltransferase_grp1"/>
</dbReference>
<dbReference type="RefSeq" id="WP_005004136.1">
    <property type="nucleotide sequence ID" value="NZ_CH672427.1"/>
</dbReference>
<gene>
    <name evidence="2" type="ORF">NB231_15083</name>
</gene>
<dbReference type="AlphaFoldDB" id="A4BLG7"/>
<reference evidence="2 3" key="1">
    <citation type="submission" date="2006-02" db="EMBL/GenBank/DDBJ databases">
        <authorList>
            <person name="Waterbury J."/>
            <person name="Ferriera S."/>
            <person name="Johnson J."/>
            <person name="Kravitz S."/>
            <person name="Halpern A."/>
            <person name="Remington K."/>
            <person name="Beeson K."/>
            <person name="Tran B."/>
            <person name="Rogers Y.-H."/>
            <person name="Friedman R."/>
            <person name="Venter J.C."/>
        </authorList>
    </citation>
    <scope>NUCLEOTIDE SEQUENCE [LARGE SCALE GENOMIC DNA]</scope>
    <source>
        <strain evidence="2 3">Nb-231</strain>
    </source>
</reference>
<dbReference type="SUPFAM" id="SSF53756">
    <property type="entry name" value="UDP-Glycosyltransferase/glycogen phosphorylase"/>
    <property type="match status" value="1"/>
</dbReference>
<evidence type="ECO:0000313" key="2">
    <source>
        <dbReference type="EMBL" id="EAR23155.1"/>
    </source>
</evidence>
<dbReference type="Pfam" id="PF13439">
    <property type="entry name" value="Glyco_transf_4"/>
    <property type="match status" value="1"/>
</dbReference>
<dbReference type="PANTHER" id="PTHR45947:SF3">
    <property type="entry name" value="SULFOQUINOVOSYL TRANSFERASE SQD2"/>
    <property type="match status" value="1"/>
</dbReference>
<dbReference type="PANTHER" id="PTHR45947">
    <property type="entry name" value="SULFOQUINOVOSYL TRANSFERASE SQD2"/>
    <property type="match status" value="1"/>
</dbReference>
<feature type="domain" description="Glycosyltransferase subfamily 4-like N-terminal" evidence="1">
    <location>
        <begin position="14"/>
        <end position="181"/>
    </location>
</feature>
<dbReference type="eggNOG" id="COG0438">
    <property type="taxonomic scope" value="Bacteria"/>
</dbReference>